<evidence type="ECO:0000313" key="2">
    <source>
        <dbReference type="EMBL" id="KAK6304050.1"/>
    </source>
</evidence>
<reference evidence="2 3" key="1">
    <citation type="submission" date="2021-04" db="EMBL/GenBank/DDBJ databases">
        <authorList>
            <person name="De Guttry C."/>
            <person name="Zahm M."/>
            <person name="Klopp C."/>
            <person name="Cabau C."/>
            <person name="Louis A."/>
            <person name="Berthelot C."/>
            <person name="Parey E."/>
            <person name="Roest Crollius H."/>
            <person name="Montfort J."/>
            <person name="Robinson-Rechavi M."/>
            <person name="Bucao C."/>
            <person name="Bouchez O."/>
            <person name="Gislard M."/>
            <person name="Lluch J."/>
            <person name="Milhes M."/>
            <person name="Lampietro C."/>
            <person name="Lopez Roques C."/>
            <person name="Donnadieu C."/>
            <person name="Braasch I."/>
            <person name="Desvignes T."/>
            <person name="Postlethwait J."/>
            <person name="Bobe J."/>
            <person name="Wedekind C."/>
            <person name="Guiguen Y."/>
        </authorList>
    </citation>
    <scope>NUCLEOTIDE SEQUENCE [LARGE SCALE GENOMIC DNA]</scope>
    <source>
        <strain evidence="2">Cs_M1</strain>
        <tissue evidence="2">Blood</tissue>
    </source>
</reference>
<proteinExistence type="predicted"/>
<evidence type="ECO:0000256" key="1">
    <source>
        <dbReference type="SAM" id="MobiDB-lite"/>
    </source>
</evidence>
<keyword evidence="3" id="KW-1185">Reference proteome</keyword>
<feature type="region of interest" description="Disordered" evidence="1">
    <location>
        <begin position="98"/>
        <end position="190"/>
    </location>
</feature>
<organism evidence="2 3">
    <name type="scientific">Coregonus suidteri</name>
    <dbReference type="NCBI Taxonomy" id="861788"/>
    <lineage>
        <taxon>Eukaryota</taxon>
        <taxon>Metazoa</taxon>
        <taxon>Chordata</taxon>
        <taxon>Craniata</taxon>
        <taxon>Vertebrata</taxon>
        <taxon>Euteleostomi</taxon>
        <taxon>Actinopterygii</taxon>
        <taxon>Neopterygii</taxon>
        <taxon>Teleostei</taxon>
        <taxon>Protacanthopterygii</taxon>
        <taxon>Salmoniformes</taxon>
        <taxon>Salmonidae</taxon>
        <taxon>Coregoninae</taxon>
        <taxon>Coregonus</taxon>
    </lineage>
</organism>
<sequence>THTDTVDGSGAASKALKDYVGLGVWDNSDGEDSEKLNISLFGSLKEERGSEGPRESLDGGRVPMRSLLLVLLLIGIQAVLNMEGALGPVAANYSAEHHTAANGRAEQQRTARLSVSAQQEQPAAGKETQQRPSRTRHAHRPASLPQDRSSSLGLSETGSSSTPSIPEVDPKRFSKRRYRSSPRVVFSNVP</sequence>
<feature type="compositionally biased region" description="Polar residues" evidence="1">
    <location>
        <begin position="108"/>
        <end position="121"/>
    </location>
</feature>
<name>A0AAN8L801_9TELE</name>
<feature type="non-terminal residue" evidence="2">
    <location>
        <position position="190"/>
    </location>
</feature>
<comment type="caution">
    <text evidence="2">The sequence shown here is derived from an EMBL/GenBank/DDBJ whole genome shotgun (WGS) entry which is preliminary data.</text>
</comment>
<dbReference type="AlphaFoldDB" id="A0AAN8L801"/>
<feature type="non-terminal residue" evidence="2">
    <location>
        <position position="1"/>
    </location>
</feature>
<accession>A0AAN8L801</accession>
<dbReference type="EMBL" id="JAGTTL010000024">
    <property type="protein sequence ID" value="KAK6304050.1"/>
    <property type="molecule type" value="Genomic_DNA"/>
</dbReference>
<feature type="compositionally biased region" description="Low complexity" evidence="1">
    <location>
        <begin position="149"/>
        <end position="167"/>
    </location>
</feature>
<protein>
    <submittedName>
        <fullName evidence="2">Uncharacterized protein</fullName>
    </submittedName>
</protein>
<dbReference type="Proteomes" id="UP001356427">
    <property type="component" value="Unassembled WGS sequence"/>
</dbReference>
<gene>
    <name evidence="2" type="ORF">J4Q44_G00265040</name>
</gene>
<evidence type="ECO:0000313" key="3">
    <source>
        <dbReference type="Proteomes" id="UP001356427"/>
    </source>
</evidence>